<keyword evidence="3" id="KW-1185">Reference proteome</keyword>
<reference evidence="2 3" key="1">
    <citation type="submission" date="2020-06" db="EMBL/GenBank/DDBJ databases">
        <title>The yeast mating-type switching endonuclease HO is a domesticated member of an unorthodox homing genetic element family.</title>
        <authorList>
            <person name="Coughlan A.Y."/>
            <person name="Lombardi L."/>
            <person name="Braun-Galleani S."/>
            <person name="Martos A.R."/>
            <person name="Galeote V."/>
            <person name="Bigey F."/>
            <person name="Dequin S."/>
            <person name="Byrne K.P."/>
            <person name="Wolfe K.H."/>
        </authorList>
    </citation>
    <scope>NUCLEOTIDE SEQUENCE [LARGE SCALE GENOMIC DNA]</scope>
    <source>
        <strain evidence="2 3">CBS2947</strain>
    </source>
</reference>
<evidence type="ECO:0008006" key="4">
    <source>
        <dbReference type="Google" id="ProtNLM"/>
    </source>
</evidence>
<evidence type="ECO:0000313" key="2">
    <source>
        <dbReference type="EMBL" id="QLQ80906.1"/>
    </source>
</evidence>
<organism evidence="2 3">
    <name type="scientific">Torulaspora globosa</name>
    <dbReference type="NCBI Taxonomy" id="48254"/>
    <lineage>
        <taxon>Eukaryota</taxon>
        <taxon>Fungi</taxon>
        <taxon>Dikarya</taxon>
        <taxon>Ascomycota</taxon>
        <taxon>Saccharomycotina</taxon>
        <taxon>Saccharomycetes</taxon>
        <taxon>Saccharomycetales</taxon>
        <taxon>Saccharomycetaceae</taxon>
        <taxon>Torulaspora</taxon>
    </lineage>
</organism>
<name>A0A7H9HV86_9SACH</name>
<dbReference type="Pfam" id="PF04910">
    <property type="entry name" value="Tcf25"/>
    <property type="match status" value="1"/>
</dbReference>
<dbReference type="GO" id="GO:0072344">
    <property type="term" value="P:rescue of stalled ribosome"/>
    <property type="evidence" value="ECO:0007669"/>
    <property type="project" value="TreeGrafter"/>
</dbReference>
<dbReference type="GO" id="GO:1990116">
    <property type="term" value="P:ribosome-associated ubiquitin-dependent protein catabolic process"/>
    <property type="evidence" value="ECO:0007669"/>
    <property type="project" value="TreeGrafter"/>
</dbReference>
<dbReference type="GO" id="GO:1990112">
    <property type="term" value="C:RQC complex"/>
    <property type="evidence" value="ECO:0007669"/>
    <property type="project" value="TreeGrafter"/>
</dbReference>
<dbReference type="PANTHER" id="PTHR22684">
    <property type="entry name" value="NULP1-RELATED"/>
    <property type="match status" value="1"/>
</dbReference>
<dbReference type="EMBL" id="CP059271">
    <property type="protein sequence ID" value="QLQ80906.1"/>
    <property type="molecule type" value="Genomic_DNA"/>
</dbReference>
<accession>A0A7H9HV86</accession>
<dbReference type="InterPro" id="IPR006994">
    <property type="entry name" value="TCF25/Rqc1"/>
</dbReference>
<evidence type="ECO:0000313" key="3">
    <source>
        <dbReference type="Proteomes" id="UP000510647"/>
    </source>
</evidence>
<sequence length="674" mass="78173">MSSRSLRKLQNDEELLESILKKSKEKSGNVDKKMIPKVNMFALMSGDDDDDDESDENEHCSDLSSEIRPVKVQLASKKKKKGKKVTRSEDEVELDEIIQQFRRKDLQKYGVRDEDEFYECEDEEMATCVKMGDLMGDSGFTKCPKKGLHRFFNADFKKLDPHYEFKLLFGDLSTKSLEDIDSMTTSHVSPQQLKQLQRMKRLMKNWGGKDHRTVPNGPGSSVHRLQFTKVREDWLPTPRPELVMKQLTLDELRVWKMWQRPRDWKDVIEEDIQEMTKSITFYKFEPLNPDMNRKAMTEFYLSTILHPDHEALIHLISSKYPYHVPALLQVALILIRQGDRSNTNGLLQRALFVFDRALKPGIQFNSQSCQLPYIYFYNRQFYFAIFRYVLALAQRGAVATASEWCKVLWSLSPLEDPLGCRYFIDHYLLLNNDYQYLIDLSKSALVTSYKQWCTLGLTLSAVLSYLRVGLPEEARKALRDSFKLHINSYSMIFIEKLSGHSHLTSGTELKITPSGLIETKAYLARFATVWSKPEEITFLHDEMASLYKIIREGNADFMQDPIADCPDDGQNPLFIKGIPVNLLRFAILSEEPSVMGSLPSHIWEDNEVYEFDVLPPTPTSKESIEVLETVKDFIQDKELITHEMERMQDDEILNQVRQMSLEQFLEENPNAGIE</sequence>
<gene>
    <name evidence="2" type="ORF">HG537_0E02610</name>
</gene>
<protein>
    <recommendedName>
        <fullName evidence="4">DUF654-domain-containing protein</fullName>
    </recommendedName>
</protein>
<feature type="compositionally biased region" description="Acidic residues" evidence="1">
    <location>
        <begin position="46"/>
        <end position="56"/>
    </location>
</feature>
<evidence type="ECO:0000256" key="1">
    <source>
        <dbReference type="SAM" id="MobiDB-lite"/>
    </source>
</evidence>
<dbReference type="AlphaFoldDB" id="A0A7H9HV86"/>
<feature type="region of interest" description="Disordered" evidence="1">
    <location>
        <begin position="42"/>
        <end position="68"/>
    </location>
</feature>
<proteinExistence type="predicted"/>
<dbReference type="PANTHER" id="PTHR22684:SF0">
    <property type="entry name" value="RIBOSOME QUALITY CONTROL COMPLEX SUBUNIT TCF25"/>
    <property type="match status" value="1"/>
</dbReference>
<dbReference type="OrthoDB" id="205993at2759"/>
<dbReference type="Proteomes" id="UP000510647">
    <property type="component" value="Chromosome 5"/>
</dbReference>